<evidence type="ECO:0000313" key="1">
    <source>
        <dbReference type="EMBL" id="JAH59808.1"/>
    </source>
</evidence>
<dbReference type="AlphaFoldDB" id="A0A0E9U4E4"/>
<name>A0A0E9U4E4_ANGAN</name>
<reference evidence="1" key="1">
    <citation type="submission" date="2014-11" db="EMBL/GenBank/DDBJ databases">
        <authorList>
            <person name="Amaro Gonzalez C."/>
        </authorList>
    </citation>
    <scope>NUCLEOTIDE SEQUENCE</scope>
</reference>
<organism evidence="1">
    <name type="scientific">Anguilla anguilla</name>
    <name type="common">European freshwater eel</name>
    <name type="synonym">Muraena anguilla</name>
    <dbReference type="NCBI Taxonomy" id="7936"/>
    <lineage>
        <taxon>Eukaryota</taxon>
        <taxon>Metazoa</taxon>
        <taxon>Chordata</taxon>
        <taxon>Craniata</taxon>
        <taxon>Vertebrata</taxon>
        <taxon>Euteleostomi</taxon>
        <taxon>Actinopterygii</taxon>
        <taxon>Neopterygii</taxon>
        <taxon>Teleostei</taxon>
        <taxon>Anguilliformes</taxon>
        <taxon>Anguillidae</taxon>
        <taxon>Anguilla</taxon>
    </lineage>
</organism>
<sequence>MGVYDKEFGETVVWPVRPVWELESVGVDMELLTIKHSNKNADLVSEYYNYRDC</sequence>
<proteinExistence type="predicted"/>
<reference evidence="1" key="2">
    <citation type="journal article" date="2015" name="Fish Shellfish Immunol.">
        <title>Early steps in the European eel (Anguilla anguilla)-Vibrio vulnificus interaction in the gills: Role of the RtxA13 toxin.</title>
        <authorList>
            <person name="Callol A."/>
            <person name="Pajuelo D."/>
            <person name="Ebbesson L."/>
            <person name="Teles M."/>
            <person name="MacKenzie S."/>
            <person name="Amaro C."/>
        </authorList>
    </citation>
    <scope>NUCLEOTIDE SEQUENCE</scope>
</reference>
<dbReference type="EMBL" id="GBXM01048769">
    <property type="protein sequence ID" value="JAH59808.1"/>
    <property type="molecule type" value="Transcribed_RNA"/>
</dbReference>
<protein>
    <submittedName>
        <fullName evidence="1">Uncharacterized protein</fullName>
    </submittedName>
</protein>
<accession>A0A0E9U4E4</accession>